<proteinExistence type="predicted"/>
<dbReference type="EMBL" id="SMCQ01000001">
    <property type="protein sequence ID" value="TCW03109.1"/>
    <property type="molecule type" value="Genomic_DNA"/>
</dbReference>
<organism evidence="2 3">
    <name type="scientific">Longibaculum muris</name>
    <dbReference type="NCBI Taxonomy" id="1796628"/>
    <lineage>
        <taxon>Bacteria</taxon>
        <taxon>Bacillati</taxon>
        <taxon>Bacillota</taxon>
        <taxon>Erysipelotrichia</taxon>
        <taxon>Erysipelotrichales</taxon>
        <taxon>Coprobacillaceae</taxon>
        <taxon>Longibaculum</taxon>
    </lineage>
</organism>
<keyword evidence="3" id="KW-1185">Reference proteome</keyword>
<name>A0A4R3Z929_9FIRM</name>
<dbReference type="GeneID" id="98914233"/>
<accession>A0A4R3Z929</accession>
<dbReference type="Proteomes" id="UP000295515">
    <property type="component" value="Unassembled WGS sequence"/>
</dbReference>
<gene>
    <name evidence="2" type="ORF">EDD60_101416</name>
</gene>
<feature type="compositionally biased region" description="Low complexity" evidence="1">
    <location>
        <begin position="180"/>
        <end position="204"/>
    </location>
</feature>
<reference evidence="2 3" key="1">
    <citation type="submission" date="2019-03" db="EMBL/GenBank/DDBJ databases">
        <title>Genomic Encyclopedia of Type Strains, Phase IV (KMG-IV): sequencing the most valuable type-strain genomes for metagenomic binning, comparative biology and taxonomic classification.</title>
        <authorList>
            <person name="Goeker M."/>
        </authorList>
    </citation>
    <scope>NUCLEOTIDE SEQUENCE [LARGE SCALE GENOMIC DNA]</scope>
    <source>
        <strain evidence="2 3">DSM 29487</strain>
    </source>
</reference>
<comment type="caution">
    <text evidence="2">The sequence shown here is derived from an EMBL/GenBank/DDBJ whole genome shotgun (WGS) entry which is preliminary data.</text>
</comment>
<evidence type="ECO:0000256" key="1">
    <source>
        <dbReference type="SAM" id="MobiDB-lite"/>
    </source>
</evidence>
<evidence type="ECO:0000313" key="2">
    <source>
        <dbReference type="EMBL" id="TCW03109.1"/>
    </source>
</evidence>
<feature type="region of interest" description="Disordered" evidence="1">
    <location>
        <begin position="132"/>
        <end position="254"/>
    </location>
</feature>
<feature type="compositionally biased region" description="Polar residues" evidence="1">
    <location>
        <begin position="223"/>
        <end position="238"/>
    </location>
</feature>
<dbReference type="RefSeq" id="WP_066444708.1">
    <property type="nucleotide sequence ID" value="NZ_JANKBF010000002.1"/>
</dbReference>
<dbReference type="AlphaFoldDB" id="A0A4R3Z929"/>
<protein>
    <submittedName>
        <fullName evidence="2">Uncharacterized protein</fullName>
    </submittedName>
</protein>
<evidence type="ECO:0000313" key="3">
    <source>
        <dbReference type="Proteomes" id="UP000295515"/>
    </source>
</evidence>
<feature type="compositionally biased region" description="Basic and acidic residues" evidence="1">
    <location>
        <begin position="132"/>
        <end position="179"/>
    </location>
</feature>
<sequence length="254" mass="28875">MKRKIFKGLKFLGIGFIVLIVIGMIFGGESLDKIHIDSKHLKMDVNEEKEIALIFSPEDAHLSIDDFQLNHDGIVEIKDIKDHQLIIKSLKKSGDVTLQYKDNNIKSNAITIQVVDQKALAALEKQKEEEAKEKAEQLAKEKAEEEAKQKEATKKAEEEAKQKEAAKKAEEEKQKKASEQKQNTTNTSSKTKSNTTTSTKTTQTHNETSSMVYIPKTGKKYHSNPNCSNMKNPRQVSITEAKRRHYEPCKKCYR</sequence>